<dbReference type="HOGENOM" id="CLU_780811_0_0_1"/>
<feature type="transmembrane region" description="Helical" evidence="1">
    <location>
        <begin position="76"/>
        <end position="95"/>
    </location>
</feature>
<feature type="transmembrane region" description="Helical" evidence="1">
    <location>
        <begin position="328"/>
        <end position="348"/>
    </location>
</feature>
<dbReference type="RefSeq" id="XP_007805052.1">
    <property type="nucleotide sequence ID" value="XM_007806861.1"/>
</dbReference>
<evidence type="ECO:0000313" key="3">
    <source>
        <dbReference type="Proteomes" id="UP000019373"/>
    </source>
</evidence>
<dbReference type="OrthoDB" id="3945378at2759"/>
<feature type="transmembrane region" description="Helical" evidence="1">
    <location>
        <begin position="26"/>
        <end position="48"/>
    </location>
</feature>
<evidence type="ECO:0000313" key="2">
    <source>
        <dbReference type="EMBL" id="ERF69294.1"/>
    </source>
</evidence>
<accession>U1HK29</accession>
<keyword evidence="1" id="KW-0472">Membrane</keyword>
<sequence>MRPKRTFLVHDDFWQGFVKLGGRHQVAAAVVATALTFTPVGLLTWALATHAQGAVQDSNICNNRYLMRGFTGNSDVYGLGIRLGIYLQWLASLIANPLLERERATMAGSYLTFSLALAIAVLLLAFQHECAFTSEIIIVLTIFWGGTLLVMVPFVQLLADIATTGLGLALVPLILSMLPVSAWFWLRLALYGELDFAATPGGTSFFLLGRITSQHLQAVSWFMAVLCLILCVIPVFSSICLCLVLFLDWAGQRPPEWRADQEEKARKDKILDRLQRLMKRRTEVMGEKPPKKWPMVMSGTLIASWSIIAVELTLVWNSVKGVYNVRSTGQIIALVVGLGILVKVLWLLRHGRASG</sequence>
<gene>
    <name evidence="2" type="ORF">EPUS_03998</name>
</gene>
<dbReference type="EMBL" id="KE721457">
    <property type="protein sequence ID" value="ERF69294.1"/>
    <property type="molecule type" value="Genomic_DNA"/>
</dbReference>
<feature type="transmembrane region" description="Helical" evidence="1">
    <location>
        <begin position="221"/>
        <end position="247"/>
    </location>
</feature>
<keyword evidence="1" id="KW-0812">Transmembrane</keyword>
<evidence type="ECO:0000256" key="1">
    <source>
        <dbReference type="SAM" id="Phobius"/>
    </source>
</evidence>
<dbReference type="GeneID" id="19239033"/>
<feature type="transmembrane region" description="Helical" evidence="1">
    <location>
        <begin position="295"/>
        <end position="316"/>
    </location>
</feature>
<keyword evidence="3" id="KW-1185">Reference proteome</keyword>
<keyword evidence="1" id="KW-1133">Transmembrane helix</keyword>
<feature type="transmembrane region" description="Helical" evidence="1">
    <location>
        <begin position="107"/>
        <end position="126"/>
    </location>
</feature>
<reference evidence="3" key="1">
    <citation type="journal article" date="2014" name="BMC Genomics">
        <title>Genome characteristics reveal the impact of lichenization on lichen-forming fungus Endocarpon pusillum Hedwig (Verrucariales, Ascomycota).</title>
        <authorList>
            <person name="Wang Y.-Y."/>
            <person name="Liu B."/>
            <person name="Zhang X.-Y."/>
            <person name="Zhou Q.-M."/>
            <person name="Zhang T."/>
            <person name="Li H."/>
            <person name="Yu Y.-F."/>
            <person name="Zhang X.-L."/>
            <person name="Hao X.-Y."/>
            <person name="Wang M."/>
            <person name="Wang L."/>
            <person name="Wei J.-C."/>
        </authorList>
    </citation>
    <scope>NUCLEOTIDE SEQUENCE [LARGE SCALE GENOMIC DNA]</scope>
    <source>
        <strain evidence="3">Z07020 / HMAS-L-300199</strain>
    </source>
</reference>
<name>U1HK29_ENDPU</name>
<protein>
    <submittedName>
        <fullName evidence="2">Uncharacterized protein</fullName>
    </submittedName>
</protein>
<dbReference type="AlphaFoldDB" id="U1HK29"/>
<feature type="transmembrane region" description="Helical" evidence="1">
    <location>
        <begin position="166"/>
        <end position="186"/>
    </location>
</feature>
<feature type="transmembrane region" description="Helical" evidence="1">
    <location>
        <begin position="132"/>
        <end position="154"/>
    </location>
</feature>
<dbReference type="Proteomes" id="UP000019373">
    <property type="component" value="Unassembled WGS sequence"/>
</dbReference>
<organism evidence="2 3">
    <name type="scientific">Endocarpon pusillum (strain Z07020 / HMAS-L-300199)</name>
    <name type="common">Lichen-forming fungus</name>
    <dbReference type="NCBI Taxonomy" id="1263415"/>
    <lineage>
        <taxon>Eukaryota</taxon>
        <taxon>Fungi</taxon>
        <taxon>Dikarya</taxon>
        <taxon>Ascomycota</taxon>
        <taxon>Pezizomycotina</taxon>
        <taxon>Eurotiomycetes</taxon>
        <taxon>Chaetothyriomycetidae</taxon>
        <taxon>Verrucariales</taxon>
        <taxon>Verrucariaceae</taxon>
        <taxon>Endocarpon</taxon>
    </lineage>
</organism>
<dbReference type="OMA" id="GIFLRSW"/>
<proteinExistence type="predicted"/>